<dbReference type="SUPFAM" id="SSF51735">
    <property type="entry name" value="NAD(P)-binding Rossmann-fold domains"/>
    <property type="match status" value="1"/>
</dbReference>
<dbReference type="GO" id="GO:0005886">
    <property type="term" value="C:plasma membrane"/>
    <property type="evidence" value="ECO:0007669"/>
    <property type="project" value="TreeGrafter"/>
</dbReference>
<dbReference type="InterPro" id="IPR051267">
    <property type="entry name" value="STEAP_metalloreductase"/>
</dbReference>
<dbReference type="Gene3D" id="3.40.50.720">
    <property type="entry name" value="NAD(P)-binding Rossmann-like Domain"/>
    <property type="match status" value="1"/>
</dbReference>
<protein>
    <recommendedName>
        <fullName evidence="4">Pyrroline-5-carboxylate reductase catalytic N-terminal domain-containing protein</fullName>
    </recommendedName>
</protein>
<dbReference type="PANTHER" id="PTHR14239:SF0">
    <property type="entry name" value="F420-DEPENDENT NADP REDUCTASE"/>
    <property type="match status" value="1"/>
</dbReference>
<dbReference type="GO" id="GO:0005768">
    <property type="term" value="C:endosome"/>
    <property type="evidence" value="ECO:0007669"/>
    <property type="project" value="TreeGrafter"/>
</dbReference>
<dbReference type="Pfam" id="PF03807">
    <property type="entry name" value="F420_oxidored"/>
    <property type="match status" value="1"/>
</dbReference>
<feature type="transmembrane region" description="Helical" evidence="3">
    <location>
        <begin position="423"/>
        <end position="448"/>
    </location>
</feature>
<proteinExistence type="predicted"/>
<feature type="domain" description="Pyrroline-5-carboxylate reductase catalytic N-terminal" evidence="4">
    <location>
        <begin position="87"/>
        <end position="179"/>
    </location>
</feature>
<evidence type="ECO:0000256" key="3">
    <source>
        <dbReference type="SAM" id="Phobius"/>
    </source>
</evidence>
<dbReference type="EMBL" id="ML002295">
    <property type="protein sequence ID" value="RKP39138.1"/>
    <property type="molecule type" value="Genomic_DNA"/>
</dbReference>
<feature type="transmembrane region" description="Helical" evidence="3">
    <location>
        <begin position="495"/>
        <end position="517"/>
    </location>
</feature>
<feature type="transmembrane region" description="Helical" evidence="3">
    <location>
        <begin position="455"/>
        <end position="475"/>
    </location>
</feature>
<dbReference type="InterPro" id="IPR028939">
    <property type="entry name" value="P5C_Rdtase_cat_N"/>
</dbReference>
<gene>
    <name evidence="5" type="ORF">BJ085DRAFT_30706</name>
</gene>
<reference evidence="6" key="1">
    <citation type="journal article" date="2018" name="Nat. Microbiol.">
        <title>Leveraging single-cell genomics to expand the fungal tree of life.</title>
        <authorList>
            <person name="Ahrendt S.R."/>
            <person name="Quandt C.A."/>
            <person name="Ciobanu D."/>
            <person name="Clum A."/>
            <person name="Salamov A."/>
            <person name="Andreopoulos B."/>
            <person name="Cheng J.F."/>
            <person name="Woyke T."/>
            <person name="Pelin A."/>
            <person name="Henrissat B."/>
            <person name="Reynolds N.K."/>
            <person name="Benny G.L."/>
            <person name="Smith M.E."/>
            <person name="James T.Y."/>
            <person name="Grigoriev I.V."/>
        </authorList>
    </citation>
    <scope>NUCLEOTIDE SEQUENCE [LARGE SCALE GENOMIC DNA]</scope>
    <source>
        <strain evidence="6">RSA 468</strain>
    </source>
</reference>
<dbReference type="InterPro" id="IPR036291">
    <property type="entry name" value="NAD(P)-bd_dom_sf"/>
</dbReference>
<evidence type="ECO:0000256" key="1">
    <source>
        <dbReference type="ARBA" id="ARBA00023002"/>
    </source>
</evidence>
<keyword evidence="6" id="KW-1185">Reference proteome</keyword>
<evidence type="ECO:0000313" key="6">
    <source>
        <dbReference type="Proteomes" id="UP000268162"/>
    </source>
</evidence>
<organism evidence="5 6">
    <name type="scientific">Dimargaris cristalligena</name>
    <dbReference type="NCBI Taxonomy" id="215637"/>
    <lineage>
        <taxon>Eukaryota</taxon>
        <taxon>Fungi</taxon>
        <taxon>Fungi incertae sedis</taxon>
        <taxon>Zoopagomycota</taxon>
        <taxon>Kickxellomycotina</taxon>
        <taxon>Dimargaritomycetes</taxon>
        <taxon>Dimargaritales</taxon>
        <taxon>Dimargaritaceae</taxon>
        <taxon>Dimargaris</taxon>
    </lineage>
</organism>
<dbReference type="PANTHER" id="PTHR14239">
    <property type="entry name" value="DUDULIN-RELATED"/>
    <property type="match status" value="1"/>
</dbReference>
<dbReference type="STRING" id="215637.A0A4Q0A096"/>
<feature type="region of interest" description="Disordered" evidence="2">
    <location>
        <begin position="179"/>
        <end position="201"/>
    </location>
</feature>
<feature type="transmembrane region" description="Helical" evidence="3">
    <location>
        <begin position="338"/>
        <end position="363"/>
    </location>
</feature>
<dbReference type="GO" id="GO:0015677">
    <property type="term" value="P:copper ion import"/>
    <property type="evidence" value="ECO:0007669"/>
    <property type="project" value="TreeGrafter"/>
</dbReference>
<dbReference type="GO" id="GO:0008823">
    <property type="term" value="F:cupric reductase (NADH) activity"/>
    <property type="evidence" value="ECO:0007669"/>
    <property type="project" value="TreeGrafter"/>
</dbReference>
<name>A0A4Q0A096_9FUNG</name>
<sequence length="527" mass="57143">MTKPSPPPSLSPATSGIFPLAADEKDPHASSSFPLDPSPSVSAATSAPFSDPVRFAMHDKAEDEALFLPRSAHLDRSRDTLTARPPVAILGAGWFGRALCQRLHQAGYTVHVGRRRPTAAGEGVAGGSFPLPVLPTTYFDAIESARVIFLTIPHRAHPAFVVDYAAALAGKILVDVSNPDEDLPRRSPSPGGGPRRGGSVPWRQPAYSIAEQLAQALPQTQVVKAFNTLSAYQLEHDIGGPSPQVLVCTDYAEAQREIMNIVRTLGYTPVDAGTLRMARDTESINFRFFPGWWGAVTFTVFLFLIFFLYDLVALHLLPGANNSSHQFSDLPYRTIGKVMASTALVLLASTNLAGVTANLWQLAHRTAQRPFPAWLANWLAARKALGLLAFMLVVFHVITSAMLTNGPAFALAGAQVANAQGSLLLATLGVILYGILCVTSIPGVGSALSWTEWRFIQSTCGWWALALVTAHSFILRLPQWQDHSYYHRNMPPLSILTFIPAALTLFLKVVLLLPPVAEYLEMIQNGR</sequence>
<keyword evidence="3" id="KW-0472">Membrane</keyword>
<evidence type="ECO:0000256" key="2">
    <source>
        <dbReference type="SAM" id="MobiDB-lite"/>
    </source>
</evidence>
<evidence type="ECO:0000313" key="5">
    <source>
        <dbReference type="EMBL" id="RKP39138.1"/>
    </source>
</evidence>
<dbReference type="GO" id="GO:0052851">
    <property type="term" value="F:ferric-chelate reductase (NADPH) activity"/>
    <property type="evidence" value="ECO:0007669"/>
    <property type="project" value="TreeGrafter"/>
</dbReference>
<feature type="transmembrane region" description="Helical" evidence="3">
    <location>
        <begin position="384"/>
        <end position="403"/>
    </location>
</feature>
<dbReference type="Proteomes" id="UP000268162">
    <property type="component" value="Unassembled WGS sequence"/>
</dbReference>
<feature type="compositionally biased region" description="Pro residues" evidence="2">
    <location>
        <begin position="1"/>
        <end position="10"/>
    </location>
</feature>
<dbReference type="AlphaFoldDB" id="A0A4Q0A096"/>
<keyword evidence="3" id="KW-0812">Transmembrane</keyword>
<keyword evidence="3" id="KW-1133">Transmembrane helix</keyword>
<feature type="transmembrane region" description="Helical" evidence="3">
    <location>
        <begin position="292"/>
        <end position="318"/>
    </location>
</feature>
<feature type="region of interest" description="Disordered" evidence="2">
    <location>
        <begin position="1"/>
        <end position="45"/>
    </location>
</feature>
<accession>A0A4Q0A096</accession>
<keyword evidence="1" id="KW-0560">Oxidoreductase</keyword>
<evidence type="ECO:0000259" key="4">
    <source>
        <dbReference type="Pfam" id="PF03807"/>
    </source>
</evidence>